<dbReference type="Gene3D" id="1.10.10.10">
    <property type="entry name" value="Winged helix-like DNA-binding domain superfamily/Winged helix DNA-binding domain"/>
    <property type="match status" value="1"/>
</dbReference>
<dbReference type="InterPro" id="IPR036388">
    <property type="entry name" value="WH-like_DNA-bd_sf"/>
</dbReference>
<accession>A0A4R7NZU7</accession>
<keyword evidence="4" id="KW-1185">Reference proteome</keyword>
<dbReference type="EMBL" id="SOBT01000010">
    <property type="protein sequence ID" value="TDU26893.1"/>
    <property type="molecule type" value="Genomic_DNA"/>
</dbReference>
<evidence type="ECO:0000256" key="1">
    <source>
        <dbReference type="SAM" id="MobiDB-lite"/>
    </source>
</evidence>
<dbReference type="Proteomes" id="UP000295341">
    <property type="component" value="Unassembled WGS sequence"/>
</dbReference>
<evidence type="ECO:0000313" key="3">
    <source>
        <dbReference type="EMBL" id="TDU26893.1"/>
    </source>
</evidence>
<name>A0A4R7NZU7_9GAMM</name>
<protein>
    <submittedName>
        <fullName evidence="3">Winged helix DNA-binding protein</fullName>
    </submittedName>
</protein>
<dbReference type="SUPFAM" id="SSF46785">
    <property type="entry name" value="Winged helix' DNA-binding domain"/>
    <property type="match status" value="1"/>
</dbReference>
<keyword evidence="3" id="KW-0238">DNA-binding</keyword>
<gene>
    <name evidence="3" type="ORF">DFR24_3925</name>
</gene>
<comment type="caution">
    <text evidence="3">The sequence shown here is derived from an EMBL/GenBank/DDBJ whole genome shotgun (WGS) entry which is preliminary data.</text>
</comment>
<dbReference type="AlphaFoldDB" id="A0A4R7NZU7"/>
<reference evidence="3 4" key="1">
    <citation type="submission" date="2019-03" db="EMBL/GenBank/DDBJ databases">
        <title>Genomic Encyclopedia of Type Strains, Phase IV (KMG-IV): sequencing the most valuable type-strain genomes for metagenomic binning, comparative biology and taxonomic classification.</title>
        <authorList>
            <person name="Goeker M."/>
        </authorList>
    </citation>
    <scope>NUCLEOTIDE SEQUENCE [LARGE SCALE GENOMIC DNA]</scope>
    <source>
        <strain evidence="3 4">DSM 26377</strain>
    </source>
</reference>
<dbReference type="InterPro" id="IPR036390">
    <property type="entry name" value="WH_DNA-bd_sf"/>
</dbReference>
<dbReference type="InterPro" id="IPR000835">
    <property type="entry name" value="HTH_MarR-typ"/>
</dbReference>
<dbReference type="GO" id="GO:0003677">
    <property type="term" value="F:DNA binding"/>
    <property type="evidence" value="ECO:0007669"/>
    <property type="project" value="UniProtKB-KW"/>
</dbReference>
<sequence length="197" mass="21811">MSPGHDKPAKRARSTVAPTGGALPAPISEAAKEFLDLFYPVHYKIGIGIEDALRGGRLSRHQVAILWLIRSAGEGGRTIPRKEIERSITRWFELRNSAISKTLRGMAREPLSLLEIREHPLSGREREVILTAKGAREIERMVDEGRRFIQTMVNHLSGTEATDGVHFLTRVSSVIDVVQPATKVSAGPPRRKAAKPR</sequence>
<feature type="domain" description="HTH marR-type" evidence="2">
    <location>
        <begin position="58"/>
        <end position="134"/>
    </location>
</feature>
<dbReference type="RefSeq" id="WP_162851323.1">
    <property type="nucleotide sequence ID" value="NZ_MWIN01000009.1"/>
</dbReference>
<evidence type="ECO:0000313" key="4">
    <source>
        <dbReference type="Proteomes" id="UP000295341"/>
    </source>
</evidence>
<evidence type="ECO:0000259" key="2">
    <source>
        <dbReference type="Pfam" id="PF13463"/>
    </source>
</evidence>
<proteinExistence type="predicted"/>
<organism evidence="3 4">
    <name type="scientific">Panacagrimonas perspica</name>
    <dbReference type="NCBI Taxonomy" id="381431"/>
    <lineage>
        <taxon>Bacteria</taxon>
        <taxon>Pseudomonadati</taxon>
        <taxon>Pseudomonadota</taxon>
        <taxon>Gammaproteobacteria</taxon>
        <taxon>Nevskiales</taxon>
        <taxon>Nevskiaceae</taxon>
        <taxon>Panacagrimonas</taxon>
    </lineage>
</organism>
<feature type="region of interest" description="Disordered" evidence="1">
    <location>
        <begin position="1"/>
        <end position="22"/>
    </location>
</feature>
<dbReference type="GO" id="GO:0003700">
    <property type="term" value="F:DNA-binding transcription factor activity"/>
    <property type="evidence" value="ECO:0007669"/>
    <property type="project" value="InterPro"/>
</dbReference>
<dbReference type="Pfam" id="PF13463">
    <property type="entry name" value="HTH_27"/>
    <property type="match status" value="1"/>
</dbReference>